<keyword evidence="1 4" id="KW-0378">Hydrolase</keyword>
<dbReference type="RefSeq" id="WP_000163414.1">
    <property type="nucleotide sequence ID" value="NZ_CM000952.1"/>
</dbReference>
<organism evidence="4">
    <name type="scientific">Staphylococcus aureus subsp. aureus MN8</name>
    <dbReference type="NCBI Taxonomy" id="548470"/>
    <lineage>
        <taxon>Bacteria</taxon>
        <taxon>Bacillati</taxon>
        <taxon>Bacillota</taxon>
        <taxon>Bacilli</taxon>
        <taxon>Bacillales</taxon>
        <taxon>Staphylococcaceae</taxon>
        <taxon>Staphylococcus</taxon>
    </lineage>
</organism>
<dbReference type="SUPFAM" id="SSF53590">
    <property type="entry name" value="Nucleoside hydrolase"/>
    <property type="match status" value="1"/>
</dbReference>
<sequence>MTKKVYFNHDGGVDDLVSLFLLLQMENVQLIGVSTIGADCYLEPSLSASVKIINRFSKEDIQVAPSYERGKNPFPKEWRMHAFFMDALPILNEPVKHVASNVRDKEAFEDIIQTLKRQSEKVTLLFTGPLTDLAKALQKDSSIVQYIEKLVWMGGTFLPKGNVEEPEHDGSAEWNAYWDPEAVKIVFDSDIEIDMVALESTNQVPLTLDVRQRWANERQYTGIDFLGVSYAAVPPLTHFITNSTYFLWDVLTTAYIGNKDLVHSIEKKVDVISYGPSQGKTFECKDGRKINVINHVDNNAFFDYITALAKKVN</sequence>
<dbReference type="CDD" id="cd02647">
    <property type="entry name" value="nuc_hydro_TvIAG"/>
    <property type="match status" value="1"/>
</dbReference>
<dbReference type="AlphaFoldDB" id="A0A0E1XC23"/>
<dbReference type="PANTHER" id="PTHR12304">
    <property type="entry name" value="INOSINE-URIDINE PREFERRING NUCLEOSIDE HYDROLASE"/>
    <property type="match status" value="1"/>
</dbReference>
<keyword evidence="2" id="KW-0326">Glycosidase</keyword>
<dbReference type="InterPro" id="IPR023186">
    <property type="entry name" value="IUNH"/>
</dbReference>
<name>A0A0E1XC23_STAAU</name>
<dbReference type="EMBL" id="ACJA02000001">
    <property type="protein sequence ID" value="EFH96872.1"/>
    <property type="molecule type" value="Genomic_DNA"/>
</dbReference>
<reference evidence="4" key="1">
    <citation type="submission" date="2010-05" db="EMBL/GenBank/DDBJ databases">
        <authorList>
            <person name="Muzny D."/>
            <person name="Qin X."/>
            <person name="Buhay C."/>
            <person name="Dugan-Rocha S."/>
            <person name="Ding Y."/>
            <person name="Chen G."/>
            <person name="Hawes A."/>
            <person name="Holder M."/>
            <person name="Jhangiani S."/>
            <person name="Johnson A."/>
            <person name="Khan Z."/>
            <person name="Li Z."/>
            <person name="Liu W."/>
            <person name="Liu X."/>
            <person name="Perez L."/>
            <person name="Shen H."/>
            <person name="Wang Q."/>
            <person name="Watt J."/>
            <person name="Xi L."/>
            <person name="Xin Y."/>
            <person name="Zhou J."/>
            <person name="Deng J."/>
            <person name="Jiang H."/>
            <person name="Liu Y."/>
            <person name="Qu J."/>
            <person name="Song X.-Z."/>
            <person name="Zhang L."/>
            <person name="Villasana D."/>
            <person name="Johnson A."/>
            <person name="Liu J."/>
            <person name="Liyanage D."/>
            <person name="Lorensuhewa L."/>
            <person name="Robinson T."/>
            <person name="Song A."/>
            <person name="Song B.-B."/>
            <person name="Dinh H."/>
            <person name="Thornton R."/>
            <person name="Coyle M."/>
            <person name="Francisco L."/>
            <person name="Jackson L."/>
            <person name="Javaid M."/>
            <person name="Korchina V."/>
            <person name="Kovar C."/>
            <person name="Mata R."/>
            <person name="Mathew T."/>
            <person name="Ngo R."/>
            <person name="Nguyen L."/>
            <person name="Nguyen N."/>
            <person name="Okwuonu G."/>
            <person name="Ongeri F."/>
            <person name="Pham C."/>
            <person name="Simmons D."/>
            <person name="Wilczek-Boney K."/>
            <person name="Hale W."/>
            <person name="Jakkamsetti A."/>
            <person name="Pham P."/>
            <person name="Ruth R."/>
            <person name="San Lucas F."/>
            <person name="Warren J."/>
            <person name="Zhang J."/>
            <person name="Zhao Z."/>
            <person name="Zhou C."/>
            <person name="Zhu D."/>
            <person name="Lee S."/>
            <person name="Bess C."/>
            <person name="Blankenburg K."/>
            <person name="Forbes L."/>
            <person name="Fu Q."/>
            <person name="Gubbala S."/>
            <person name="Hirani K."/>
            <person name="Jayaseelan J.C."/>
            <person name="Lara F."/>
            <person name="Munidasa M."/>
            <person name="Palculict T."/>
            <person name="Patil S."/>
            <person name="Pu L.-L."/>
            <person name="Saada N."/>
            <person name="Tang L."/>
            <person name="Weissenberger G."/>
            <person name="Zhu Y."/>
            <person name="Hemphill L."/>
            <person name="Shang Y."/>
            <person name="Youmans B."/>
            <person name="Ayvaz T."/>
            <person name="Ross M."/>
            <person name="Santibanez J."/>
            <person name="Aqrawi P."/>
            <person name="Gross S."/>
            <person name="Joshi V."/>
            <person name="Fowler G."/>
            <person name="Nazareth L."/>
            <person name="Reid J."/>
            <person name="Worley K."/>
            <person name="Petrosino J."/>
            <person name="Highlander S."/>
            <person name="Gibbs R."/>
        </authorList>
    </citation>
    <scope>NUCLEOTIDE SEQUENCE [LARGE SCALE GENOMIC DNA]</scope>
    <source>
        <strain evidence="4">MN8</strain>
    </source>
</reference>
<dbReference type="GO" id="GO:0005829">
    <property type="term" value="C:cytosol"/>
    <property type="evidence" value="ECO:0007669"/>
    <property type="project" value="TreeGrafter"/>
</dbReference>
<dbReference type="Proteomes" id="UP000003455">
    <property type="component" value="Chromosome"/>
</dbReference>
<evidence type="ECO:0000256" key="1">
    <source>
        <dbReference type="ARBA" id="ARBA00022801"/>
    </source>
</evidence>
<evidence type="ECO:0000313" key="4">
    <source>
        <dbReference type="EMBL" id="EFH96872.1"/>
    </source>
</evidence>
<dbReference type="InterPro" id="IPR001910">
    <property type="entry name" value="Inosine/uridine_hydrolase_dom"/>
</dbReference>
<dbReference type="GO" id="GO:0006152">
    <property type="term" value="P:purine nucleoside catabolic process"/>
    <property type="evidence" value="ECO:0007669"/>
    <property type="project" value="TreeGrafter"/>
</dbReference>
<feature type="domain" description="Inosine/uridine-preferring nucleoside hydrolase" evidence="3">
    <location>
        <begin position="5"/>
        <end position="303"/>
    </location>
</feature>
<dbReference type="HOGENOM" id="CLU_057937_0_0_9"/>
<comment type="caution">
    <text evidence="4">The sequence shown here is derived from an EMBL/GenBank/DDBJ whole genome shotgun (WGS) entry which is preliminary data.</text>
</comment>
<evidence type="ECO:0000259" key="3">
    <source>
        <dbReference type="Pfam" id="PF01156"/>
    </source>
</evidence>
<dbReference type="Pfam" id="PF01156">
    <property type="entry name" value="IU_nuc_hydro"/>
    <property type="match status" value="1"/>
</dbReference>
<protein>
    <submittedName>
        <fullName evidence="4">Inosine-uridine preferring nucleoside hydrolase</fullName>
    </submittedName>
</protein>
<dbReference type="InterPro" id="IPR036452">
    <property type="entry name" value="Ribo_hydro-like"/>
</dbReference>
<dbReference type="PANTHER" id="PTHR12304:SF46">
    <property type="entry name" value="INOSINE-ADENOSINE-GUANOSINE-NUCLEOSIDE HYDROLASE"/>
    <property type="match status" value="1"/>
</dbReference>
<accession>A0A0E1XC23</accession>
<evidence type="ECO:0000256" key="2">
    <source>
        <dbReference type="ARBA" id="ARBA00023295"/>
    </source>
</evidence>
<proteinExistence type="predicted"/>
<gene>
    <name evidence="4" type="ORF">HMPREF0769_10874</name>
</gene>
<dbReference type="Gene3D" id="3.90.245.10">
    <property type="entry name" value="Ribonucleoside hydrolase-like"/>
    <property type="match status" value="1"/>
</dbReference>
<dbReference type="GO" id="GO:0008477">
    <property type="term" value="F:purine nucleosidase activity"/>
    <property type="evidence" value="ECO:0007669"/>
    <property type="project" value="TreeGrafter"/>
</dbReference>